<dbReference type="InterPro" id="IPR054480">
    <property type="entry name" value="AHAS_small-like_ACT"/>
</dbReference>
<dbReference type="InterPro" id="IPR004789">
    <property type="entry name" value="Acetalactate_synth_ssu"/>
</dbReference>
<evidence type="ECO:0000256" key="2">
    <source>
        <dbReference type="ARBA" id="ARBA00022840"/>
    </source>
</evidence>
<accession>K3X5H8</accession>
<keyword evidence="1" id="KW-0547">Nucleotide-binding</keyword>
<reference evidence="5" key="2">
    <citation type="submission" date="2010-04" db="EMBL/GenBank/DDBJ databases">
        <authorList>
            <person name="Buell R."/>
            <person name="Hamilton J."/>
            <person name="Hostetler J."/>
        </authorList>
    </citation>
    <scope>NUCLEOTIDE SEQUENCE [LARGE SCALE GENOMIC DNA]</scope>
    <source>
        <strain evidence="5">DAOM:BR144</strain>
    </source>
</reference>
<dbReference type="GO" id="GO:0005829">
    <property type="term" value="C:cytosol"/>
    <property type="evidence" value="ECO:0007669"/>
    <property type="project" value="TreeGrafter"/>
</dbReference>
<dbReference type="InParanoid" id="K3X5H8"/>
<dbReference type="PANTHER" id="PTHR30239">
    <property type="entry name" value="ACETOLACTATE SYNTHASE SMALL SUBUNIT"/>
    <property type="match status" value="1"/>
</dbReference>
<sequence length="584" mass="65711">MAMAVLRILRRGIGGALGQRLFVTEPSHRCRRCVSVPLPSRGFSSSTVPPSSAKATNEAADDERIISALVVNRPGTLAQIADVFGYADQNITGLCVRSTVVPELSRVTITCRMREQELVGLQKRLRALVSVTFFHITSMASCVQNNEFLLRSQVLIRIMRDDVKHDQLMALLERYTAEIVFGQDSSVIPEEGLSMPDTEDINYDKAVKSEMQQRQHTHNDDGYGEIFLHLAHDPAEINAFVAELRELGFTILELQNCGPLFLDTSQSTLDTESSTSFTREVATEVEKLVTIPEIFAYQLPQNIKDTDNLDESAHNYEAEIMDADYLQQIPLMSTFKLHTNEQGYFSNERLGLHARIAHQLYEMAPQDISVPRFVLLIGIPGAGKSTILGHLELIGQLQLGDFVNFDVDDVIALLPEFYHAMLNIGLGNESTTKRNNIPGPQVRYQMCRDEARFILKKNLYSAIMSRKNIILHGSGKSFTSYTNIIDQVKSAGFDTHVVCLDIPVEVAYERVEKRSNGYGRNVPHSLVDFTSSLITRNFRRLATRVPNAHLFDSNEIPPRLVWSKQRSEVVVEDPDDPVQQRYQL</sequence>
<dbReference type="Pfam" id="PF06414">
    <property type="entry name" value="Zeta_toxin"/>
    <property type="match status" value="1"/>
</dbReference>
<keyword evidence="2" id="KW-0067">ATP-binding</keyword>
<feature type="domain" description="ACT" evidence="3">
    <location>
        <begin position="65"/>
        <end position="139"/>
    </location>
</feature>
<dbReference type="PROSITE" id="PS51671">
    <property type="entry name" value="ACT"/>
    <property type="match status" value="1"/>
</dbReference>
<evidence type="ECO:0000256" key="1">
    <source>
        <dbReference type="ARBA" id="ARBA00022741"/>
    </source>
</evidence>
<dbReference type="HOGENOM" id="CLU_447996_0_0_1"/>
<dbReference type="Gene3D" id="3.30.70.260">
    <property type="match status" value="1"/>
</dbReference>
<dbReference type="InterPro" id="IPR045865">
    <property type="entry name" value="ACT-like_dom_sf"/>
</dbReference>
<name>K3X5H8_GLOUD</name>
<dbReference type="SUPFAM" id="SSF52540">
    <property type="entry name" value="P-loop containing nucleoside triphosphate hydrolases"/>
    <property type="match status" value="1"/>
</dbReference>
<reference evidence="4" key="3">
    <citation type="submission" date="2015-02" db="UniProtKB">
        <authorList>
            <consortium name="EnsemblProtists"/>
        </authorList>
    </citation>
    <scope>IDENTIFICATION</scope>
    <source>
        <strain evidence="4">DAOM BR144</strain>
    </source>
</reference>
<dbReference type="GO" id="GO:0009099">
    <property type="term" value="P:L-valine biosynthetic process"/>
    <property type="evidence" value="ECO:0007669"/>
    <property type="project" value="TreeGrafter"/>
</dbReference>
<dbReference type="SUPFAM" id="SSF55021">
    <property type="entry name" value="ACT-like"/>
    <property type="match status" value="1"/>
</dbReference>
<dbReference type="EnsemblProtists" id="PYU1_T012477">
    <property type="protein sequence ID" value="PYU1_T012477"/>
    <property type="gene ID" value="PYU1_G012451"/>
</dbReference>
<evidence type="ECO:0000313" key="4">
    <source>
        <dbReference type="EnsemblProtists" id="PYU1_T012477"/>
    </source>
</evidence>
<dbReference type="GO" id="GO:0009097">
    <property type="term" value="P:isoleucine biosynthetic process"/>
    <property type="evidence" value="ECO:0007669"/>
    <property type="project" value="TreeGrafter"/>
</dbReference>
<keyword evidence="5" id="KW-1185">Reference proteome</keyword>
<dbReference type="GO" id="GO:0005524">
    <property type="term" value="F:ATP binding"/>
    <property type="evidence" value="ECO:0007669"/>
    <property type="project" value="UniProtKB-KW"/>
</dbReference>
<proteinExistence type="predicted"/>
<dbReference type="VEuPathDB" id="FungiDB:PYU1_G012451"/>
<dbReference type="InterPro" id="IPR002912">
    <property type="entry name" value="ACT_dom"/>
</dbReference>
<evidence type="ECO:0000313" key="5">
    <source>
        <dbReference type="Proteomes" id="UP000019132"/>
    </source>
</evidence>
<dbReference type="GO" id="GO:0016301">
    <property type="term" value="F:kinase activity"/>
    <property type="evidence" value="ECO:0007669"/>
    <property type="project" value="InterPro"/>
</dbReference>
<dbReference type="InterPro" id="IPR010488">
    <property type="entry name" value="Zeta_toxin_domain"/>
</dbReference>
<dbReference type="eggNOG" id="ENOG502QU60">
    <property type="taxonomic scope" value="Eukaryota"/>
</dbReference>
<dbReference type="Pfam" id="PF22629">
    <property type="entry name" value="ACT_AHAS_ss"/>
    <property type="match status" value="1"/>
</dbReference>
<protein>
    <recommendedName>
        <fullName evidence="3">ACT domain-containing protein</fullName>
    </recommendedName>
</protein>
<dbReference type="Proteomes" id="UP000019132">
    <property type="component" value="Unassembled WGS sequence"/>
</dbReference>
<organism evidence="4 5">
    <name type="scientific">Globisporangium ultimum (strain ATCC 200006 / CBS 805.95 / DAOM BR144)</name>
    <name type="common">Pythium ultimum</name>
    <dbReference type="NCBI Taxonomy" id="431595"/>
    <lineage>
        <taxon>Eukaryota</taxon>
        <taxon>Sar</taxon>
        <taxon>Stramenopiles</taxon>
        <taxon>Oomycota</taxon>
        <taxon>Peronosporomycetes</taxon>
        <taxon>Pythiales</taxon>
        <taxon>Pythiaceae</taxon>
        <taxon>Globisporangium</taxon>
    </lineage>
</organism>
<reference evidence="5" key="1">
    <citation type="journal article" date="2010" name="Genome Biol.">
        <title>Genome sequence of the necrotrophic plant pathogen Pythium ultimum reveals original pathogenicity mechanisms and effector repertoire.</title>
        <authorList>
            <person name="Levesque C.A."/>
            <person name="Brouwer H."/>
            <person name="Cano L."/>
            <person name="Hamilton J.P."/>
            <person name="Holt C."/>
            <person name="Huitema E."/>
            <person name="Raffaele S."/>
            <person name="Robideau G.P."/>
            <person name="Thines M."/>
            <person name="Win J."/>
            <person name="Zerillo M.M."/>
            <person name="Beakes G.W."/>
            <person name="Boore J.L."/>
            <person name="Busam D."/>
            <person name="Dumas B."/>
            <person name="Ferriera S."/>
            <person name="Fuerstenberg S.I."/>
            <person name="Gachon C.M."/>
            <person name="Gaulin E."/>
            <person name="Govers F."/>
            <person name="Grenville-Briggs L."/>
            <person name="Horner N."/>
            <person name="Hostetler J."/>
            <person name="Jiang R.H."/>
            <person name="Johnson J."/>
            <person name="Krajaejun T."/>
            <person name="Lin H."/>
            <person name="Meijer H.J."/>
            <person name="Moore B."/>
            <person name="Morris P."/>
            <person name="Phuntmart V."/>
            <person name="Puiu D."/>
            <person name="Shetty J."/>
            <person name="Stajich J.E."/>
            <person name="Tripathy S."/>
            <person name="Wawra S."/>
            <person name="van West P."/>
            <person name="Whitty B.R."/>
            <person name="Coutinho P.M."/>
            <person name="Henrissat B."/>
            <person name="Martin F."/>
            <person name="Thomas P.D."/>
            <person name="Tyler B.M."/>
            <person name="De Vries R.P."/>
            <person name="Kamoun S."/>
            <person name="Yandell M."/>
            <person name="Tisserat N."/>
            <person name="Buell C.R."/>
        </authorList>
    </citation>
    <scope>NUCLEOTIDE SEQUENCE</scope>
    <source>
        <strain evidence="5">DAOM:BR144</strain>
    </source>
</reference>
<dbReference type="PANTHER" id="PTHR30239:SF0">
    <property type="entry name" value="ACETOLACTATE SYNTHASE SMALL SUBUNIT 1, CHLOROPLASTIC"/>
    <property type="match status" value="1"/>
</dbReference>
<dbReference type="InterPro" id="IPR027417">
    <property type="entry name" value="P-loop_NTPase"/>
</dbReference>
<dbReference type="GO" id="GO:0003984">
    <property type="term" value="F:acetolactate synthase activity"/>
    <property type="evidence" value="ECO:0007669"/>
    <property type="project" value="TreeGrafter"/>
</dbReference>
<dbReference type="OMA" id="IPPRLVW"/>
<dbReference type="Gene3D" id="3.40.50.300">
    <property type="entry name" value="P-loop containing nucleotide triphosphate hydrolases"/>
    <property type="match status" value="1"/>
</dbReference>
<dbReference type="EMBL" id="GL376610">
    <property type="status" value="NOT_ANNOTATED_CDS"/>
    <property type="molecule type" value="Genomic_DNA"/>
</dbReference>
<dbReference type="AlphaFoldDB" id="K3X5H8"/>
<evidence type="ECO:0000259" key="3">
    <source>
        <dbReference type="PROSITE" id="PS51671"/>
    </source>
</evidence>
<dbReference type="GO" id="GO:1990610">
    <property type="term" value="F:acetolactate synthase regulator activity"/>
    <property type="evidence" value="ECO:0007669"/>
    <property type="project" value="InterPro"/>
</dbReference>